<protein>
    <submittedName>
        <fullName evidence="1">Uncharacterized protein</fullName>
    </submittedName>
</protein>
<comment type="caution">
    <text evidence="1">The sequence shown here is derived from an EMBL/GenBank/DDBJ whole genome shotgun (WGS) entry which is preliminary data.</text>
</comment>
<reference evidence="1" key="1">
    <citation type="journal article" date="2015" name="Nature">
        <title>Complex archaea that bridge the gap between prokaryotes and eukaryotes.</title>
        <authorList>
            <person name="Spang A."/>
            <person name="Saw J.H."/>
            <person name="Jorgensen S.L."/>
            <person name="Zaremba-Niedzwiedzka K."/>
            <person name="Martijn J."/>
            <person name="Lind A.E."/>
            <person name="van Eijk R."/>
            <person name="Schleper C."/>
            <person name="Guy L."/>
            <person name="Ettema T.J."/>
        </authorList>
    </citation>
    <scope>NUCLEOTIDE SEQUENCE</scope>
</reference>
<dbReference type="EMBL" id="LAZR01030330">
    <property type="protein sequence ID" value="KKL56934.1"/>
    <property type="molecule type" value="Genomic_DNA"/>
</dbReference>
<gene>
    <name evidence="1" type="ORF">LCGC14_2240470</name>
</gene>
<accession>A0A0F9D5T6</accession>
<proteinExistence type="predicted"/>
<name>A0A0F9D5T6_9ZZZZ</name>
<dbReference type="AlphaFoldDB" id="A0A0F9D5T6"/>
<organism evidence="1">
    <name type="scientific">marine sediment metagenome</name>
    <dbReference type="NCBI Taxonomy" id="412755"/>
    <lineage>
        <taxon>unclassified sequences</taxon>
        <taxon>metagenomes</taxon>
        <taxon>ecological metagenomes</taxon>
    </lineage>
</organism>
<evidence type="ECO:0000313" key="1">
    <source>
        <dbReference type="EMBL" id="KKL56934.1"/>
    </source>
</evidence>
<sequence length="263" mass="29358">MTGHETYEDRILDTGHYVGLVWKEGVFIVQVRTKEICDIEIWGWGLELGAAQLQTPVAAGTVLNGLPARLPGMQSVTIPTPVRDQNGNYYLIPEQQETIKQIFWGASPGEDKFYLDYPSGQDMGALQSLRPVGGAGPAWTQYGKIGAWRGDDTPLMDPSPESEMWTVFDGPWPTWWAHNPTQNVNSPLLSFRIRRFTYNIVRDNNLLKEFLSPGGRRIRMVAMGPVPVSTSAPQWIRIAYKDELEFTTKILKNLSNPGPGGAL</sequence>